<dbReference type="GO" id="GO:0016757">
    <property type="term" value="F:glycosyltransferase activity"/>
    <property type="evidence" value="ECO:0007669"/>
    <property type="project" value="UniProtKB-UniRule"/>
</dbReference>
<comment type="catalytic activity">
    <reaction evidence="6">
        <text>a thymidine in DNA + NAD(+) = an N-(ADP-alpha-D-ribosyl)-thymidine in DNA + nicotinamide + H(+)</text>
        <dbReference type="Rhea" id="RHEA:71651"/>
        <dbReference type="Rhea" id="RHEA-COMP:13556"/>
        <dbReference type="Rhea" id="RHEA-COMP:18051"/>
        <dbReference type="ChEBI" id="CHEBI:15378"/>
        <dbReference type="ChEBI" id="CHEBI:17154"/>
        <dbReference type="ChEBI" id="CHEBI:57540"/>
        <dbReference type="ChEBI" id="CHEBI:137386"/>
        <dbReference type="ChEBI" id="CHEBI:191199"/>
    </reaction>
</comment>
<keyword evidence="5 6" id="KW-0238">DNA-binding</keyword>
<comment type="similarity">
    <text evidence="6">Belongs to the DarT ADP-ribosyltransferase family.</text>
</comment>
<gene>
    <name evidence="8" type="ORF">ESB13_16985</name>
</gene>
<feature type="domain" description="DarT" evidence="7">
    <location>
        <begin position="9"/>
        <end position="212"/>
    </location>
</feature>
<evidence type="ECO:0000313" key="9">
    <source>
        <dbReference type="Proteomes" id="UP000290545"/>
    </source>
</evidence>
<evidence type="ECO:0000256" key="3">
    <source>
        <dbReference type="ARBA" id="ARBA00022679"/>
    </source>
</evidence>
<accession>A0A4Q1D5T9</accession>
<proteinExistence type="inferred from homology"/>
<evidence type="ECO:0000259" key="7">
    <source>
        <dbReference type="PROSITE" id="PS52018"/>
    </source>
</evidence>
<dbReference type="GO" id="GO:0016779">
    <property type="term" value="F:nucleotidyltransferase activity"/>
    <property type="evidence" value="ECO:0007669"/>
    <property type="project" value="UniProtKB-UniRule"/>
</dbReference>
<comment type="caution">
    <text evidence="8">The sequence shown here is derived from an EMBL/GenBank/DDBJ whole genome shotgun (WGS) entry which is preliminary data.</text>
</comment>
<keyword evidence="1 6" id="KW-1277">Toxin-antitoxin system</keyword>
<dbReference type="EMBL" id="SDHZ01000002">
    <property type="protein sequence ID" value="RXK83768.1"/>
    <property type="molecule type" value="Genomic_DNA"/>
</dbReference>
<protein>
    <submittedName>
        <fullName evidence="8">DUF4433 domain-containing protein</fullName>
    </submittedName>
</protein>
<dbReference type="OrthoDB" id="9813972at2"/>
<keyword evidence="3 6" id="KW-0808">Transferase</keyword>
<dbReference type="Proteomes" id="UP000290545">
    <property type="component" value="Unassembled WGS sequence"/>
</dbReference>
<dbReference type="PROSITE" id="PS52018">
    <property type="entry name" value="DART"/>
    <property type="match status" value="1"/>
</dbReference>
<reference evidence="8 9" key="1">
    <citation type="submission" date="2019-01" db="EMBL/GenBank/DDBJ databases">
        <title>Filimonas sp. strain TTM-71.</title>
        <authorList>
            <person name="Chen W.-M."/>
        </authorList>
    </citation>
    <scope>NUCLEOTIDE SEQUENCE [LARGE SCALE GENOMIC DNA]</scope>
    <source>
        <strain evidence="8 9">TTM-71</strain>
    </source>
</reference>
<dbReference type="AlphaFoldDB" id="A0A4Q1D5T9"/>
<feature type="binding site" evidence="6">
    <location>
        <begin position="13"/>
        <end position="15"/>
    </location>
    <ligand>
        <name>NAD(+)</name>
        <dbReference type="ChEBI" id="CHEBI:57540"/>
    </ligand>
</feature>
<feature type="active site" evidence="6">
    <location>
        <position position="165"/>
    </location>
</feature>
<dbReference type="Pfam" id="PF14487">
    <property type="entry name" value="DarT"/>
    <property type="match status" value="1"/>
</dbReference>
<dbReference type="RefSeq" id="WP_129004820.1">
    <property type="nucleotide sequence ID" value="NZ_SDHZ01000002.1"/>
</dbReference>
<evidence type="ECO:0000256" key="1">
    <source>
        <dbReference type="ARBA" id="ARBA00022649"/>
    </source>
</evidence>
<keyword evidence="9" id="KW-1185">Reference proteome</keyword>
<organism evidence="8 9">
    <name type="scientific">Filimonas effusa</name>
    <dbReference type="NCBI Taxonomy" id="2508721"/>
    <lineage>
        <taxon>Bacteria</taxon>
        <taxon>Pseudomonadati</taxon>
        <taxon>Bacteroidota</taxon>
        <taxon>Chitinophagia</taxon>
        <taxon>Chitinophagales</taxon>
        <taxon>Chitinophagaceae</taxon>
        <taxon>Filimonas</taxon>
    </lineage>
</organism>
<evidence type="ECO:0000313" key="8">
    <source>
        <dbReference type="EMBL" id="RXK83768.1"/>
    </source>
</evidence>
<keyword evidence="4 6" id="KW-0548">Nucleotidyltransferase</keyword>
<keyword evidence="2 6" id="KW-0328">Glycosyltransferase</keyword>
<comment type="caution">
    <text evidence="6">Lacks conserved residue(s) required for the propagation of feature annotation.</text>
</comment>
<feature type="active site" description="Proton acceptor" evidence="6">
    <location>
        <position position="52"/>
    </location>
</feature>
<evidence type="ECO:0000256" key="6">
    <source>
        <dbReference type="PROSITE-ProRule" id="PRU01362"/>
    </source>
</evidence>
<dbReference type="GO" id="GO:0003677">
    <property type="term" value="F:DNA binding"/>
    <property type="evidence" value="ECO:0007669"/>
    <property type="project" value="UniProtKB-UniRule"/>
</dbReference>
<sequence length="212" mass="24664">MSGKIPETVFGYRITHYKNIPFILRNGLYCSSSPRIDASYVNIGKTDIINKRERKQIDVSPYGRIHDYVSFYFGPKSPMLYSISKGNSNTTCQQTDVIYIVISLPKIIEAGLKFVFTTGQAIMQLSTQHNDIKELDQIAWDIIQDKYWFDDPPEYPDRARRRMAELLIHKHIPVNLIAGIGVMNEYMEKEISKMVNEVGLTLQVKTFRHWYY</sequence>
<evidence type="ECO:0000256" key="2">
    <source>
        <dbReference type="ARBA" id="ARBA00022676"/>
    </source>
</evidence>
<evidence type="ECO:0000256" key="5">
    <source>
        <dbReference type="ARBA" id="ARBA00023125"/>
    </source>
</evidence>
<evidence type="ECO:0000256" key="4">
    <source>
        <dbReference type="ARBA" id="ARBA00022695"/>
    </source>
</evidence>
<dbReference type="InterPro" id="IPR029494">
    <property type="entry name" value="DarT"/>
</dbReference>
<name>A0A4Q1D5T9_9BACT</name>
<feature type="binding site" evidence="6">
    <location>
        <position position="52"/>
    </location>
    <ligand>
        <name>NAD(+)</name>
        <dbReference type="ChEBI" id="CHEBI:57540"/>
    </ligand>
</feature>